<gene>
    <name evidence="1" type="ORF">HK105_205802</name>
</gene>
<dbReference type="EMBL" id="JADGIZ020000031">
    <property type="protein sequence ID" value="KAL2914663.1"/>
    <property type="molecule type" value="Genomic_DNA"/>
</dbReference>
<evidence type="ECO:0008006" key="3">
    <source>
        <dbReference type="Google" id="ProtNLM"/>
    </source>
</evidence>
<dbReference type="Proteomes" id="UP001527925">
    <property type="component" value="Unassembled WGS sequence"/>
</dbReference>
<protein>
    <recommendedName>
        <fullName evidence="3">GAG-pre-integrase domain-containing protein</fullName>
    </recommendedName>
</protein>
<reference evidence="1 2" key="1">
    <citation type="submission" date="2023-09" db="EMBL/GenBank/DDBJ databases">
        <title>Pangenome analysis of Batrachochytrium dendrobatidis and related Chytrids.</title>
        <authorList>
            <person name="Yacoub M.N."/>
            <person name="Stajich J.E."/>
            <person name="James T.Y."/>
        </authorList>
    </citation>
    <scope>NUCLEOTIDE SEQUENCE [LARGE SCALE GENOMIC DNA]</scope>
    <source>
        <strain evidence="1 2">JEL0888</strain>
    </source>
</reference>
<organism evidence="1 2">
    <name type="scientific">Polyrhizophydium stewartii</name>
    <dbReference type="NCBI Taxonomy" id="2732419"/>
    <lineage>
        <taxon>Eukaryota</taxon>
        <taxon>Fungi</taxon>
        <taxon>Fungi incertae sedis</taxon>
        <taxon>Chytridiomycota</taxon>
        <taxon>Chytridiomycota incertae sedis</taxon>
        <taxon>Chytridiomycetes</taxon>
        <taxon>Rhizophydiales</taxon>
        <taxon>Rhizophydiales incertae sedis</taxon>
        <taxon>Polyrhizophydium</taxon>
    </lineage>
</organism>
<evidence type="ECO:0000313" key="2">
    <source>
        <dbReference type="Proteomes" id="UP001527925"/>
    </source>
</evidence>
<evidence type="ECO:0000313" key="1">
    <source>
        <dbReference type="EMBL" id="KAL2914663.1"/>
    </source>
</evidence>
<proteinExistence type="predicted"/>
<name>A0ABR4N548_9FUNG</name>
<sequence length="270" mass="29522">MESSLFRSYVALKPRDRIPVEIADGQTFHAHGIGKAVIYAAIGGASRALALECTLHVPGMVDSLASVYKLGSSCTYDGAAWSLRFDDGTVHRIAPRKSVTKPVFTTETAQAARVAPIWFNRMIHTPLAKLEQMARDNRVAGLTDAVNTPCVSCVQSKLTKKFSRRDATFVRRTAIGALVHSDICEMTVRRTPTPIATALYSSTSSHTLFEAFHGRTPDISHMLTFGFLAHTQVDKADRIGWLCFMTVHRGCYQTNNADADSNHGGLQPSP</sequence>
<accession>A0ABR4N548</accession>
<comment type="caution">
    <text evidence="1">The sequence shown here is derived from an EMBL/GenBank/DDBJ whole genome shotgun (WGS) entry which is preliminary data.</text>
</comment>
<keyword evidence="2" id="KW-1185">Reference proteome</keyword>